<dbReference type="PROSITE" id="PS00061">
    <property type="entry name" value="ADH_SHORT"/>
    <property type="match status" value="1"/>
</dbReference>
<dbReference type="InterPro" id="IPR002347">
    <property type="entry name" value="SDR_fam"/>
</dbReference>
<dbReference type="AlphaFoldDB" id="A0A919IZ48"/>
<keyword evidence="5" id="KW-1185">Reference proteome</keyword>
<comment type="caution">
    <text evidence="4">The sequence shown here is derived from an EMBL/GenBank/DDBJ whole genome shotgun (WGS) entry which is preliminary data.</text>
</comment>
<comment type="similarity">
    <text evidence="1 3">Belongs to the short-chain dehydrogenases/reductases (SDR) family.</text>
</comment>
<accession>A0A919IZ48</accession>
<dbReference type="PANTHER" id="PTHR43157:SF31">
    <property type="entry name" value="PHOSPHATIDYLINOSITOL-GLYCAN BIOSYNTHESIS CLASS F PROTEIN"/>
    <property type="match status" value="1"/>
</dbReference>
<dbReference type="EMBL" id="BOMH01000082">
    <property type="protein sequence ID" value="GID70765.1"/>
    <property type="molecule type" value="Genomic_DNA"/>
</dbReference>
<evidence type="ECO:0000256" key="2">
    <source>
        <dbReference type="ARBA" id="ARBA00023002"/>
    </source>
</evidence>
<reference evidence="4" key="1">
    <citation type="submission" date="2021-01" db="EMBL/GenBank/DDBJ databases">
        <title>Whole genome shotgun sequence of Actinoplanes cyaneus NBRC 14990.</title>
        <authorList>
            <person name="Komaki H."/>
            <person name="Tamura T."/>
        </authorList>
    </citation>
    <scope>NUCLEOTIDE SEQUENCE</scope>
    <source>
        <strain evidence="4">NBRC 14990</strain>
    </source>
</reference>
<organism evidence="4 5">
    <name type="scientific">Actinoplanes cyaneus</name>
    <dbReference type="NCBI Taxonomy" id="52696"/>
    <lineage>
        <taxon>Bacteria</taxon>
        <taxon>Bacillati</taxon>
        <taxon>Actinomycetota</taxon>
        <taxon>Actinomycetes</taxon>
        <taxon>Micromonosporales</taxon>
        <taxon>Micromonosporaceae</taxon>
        <taxon>Actinoplanes</taxon>
    </lineage>
</organism>
<gene>
    <name evidence="4" type="ORF">Acy02nite_86460</name>
</gene>
<evidence type="ECO:0000256" key="3">
    <source>
        <dbReference type="RuleBase" id="RU000363"/>
    </source>
</evidence>
<dbReference type="SUPFAM" id="SSF51735">
    <property type="entry name" value="NAD(P)-binding Rossmann-fold domains"/>
    <property type="match status" value="1"/>
</dbReference>
<sequence>MNLDGRTVVLTGATSGIGQAAARLLAPHTGTLVIQGPQPASEVAALIKELGAHTEVHYVAADFTSFEQVRQAGAEIRAMVPAIDVLINNAGVPGTAHRQVTADGNERTLQVNYLALTLLTEILLPAIPSGGRIVNVSSTTHRMVSLALDDLNLAHGYDPVRAYAQSKLAILTYSLQFAQQVSDRGIGVVAISPGVISTSLLHQMFGAGGARVEHGGRRIAEAVTADVPTGTYIDDGEIVAPSEEARDLSAATALAARTASLIPS</sequence>
<dbReference type="Gene3D" id="3.40.50.720">
    <property type="entry name" value="NAD(P)-binding Rossmann-like Domain"/>
    <property type="match status" value="1"/>
</dbReference>
<dbReference type="InterPro" id="IPR020904">
    <property type="entry name" value="Sc_DH/Rdtase_CS"/>
</dbReference>
<dbReference type="PANTHER" id="PTHR43157">
    <property type="entry name" value="PHOSPHATIDYLINOSITOL-GLYCAN BIOSYNTHESIS CLASS F PROTEIN-RELATED"/>
    <property type="match status" value="1"/>
</dbReference>
<dbReference type="PRINTS" id="PR00080">
    <property type="entry name" value="SDRFAMILY"/>
</dbReference>
<name>A0A919IZ48_9ACTN</name>
<dbReference type="InterPro" id="IPR036291">
    <property type="entry name" value="NAD(P)-bd_dom_sf"/>
</dbReference>
<evidence type="ECO:0000256" key="1">
    <source>
        <dbReference type="ARBA" id="ARBA00006484"/>
    </source>
</evidence>
<dbReference type="RefSeq" id="WP_203755029.1">
    <property type="nucleotide sequence ID" value="NZ_BAAAUC010000064.1"/>
</dbReference>
<dbReference type="Proteomes" id="UP000619479">
    <property type="component" value="Unassembled WGS sequence"/>
</dbReference>
<dbReference type="GO" id="GO:0016491">
    <property type="term" value="F:oxidoreductase activity"/>
    <property type="evidence" value="ECO:0007669"/>
    <property type="project" value="UniProtKB-KW"/>
</dbReference>
<protein>
    <submittedName>
        <fullName evidence="4">Retinol dehydrogenase</fullName>
    </submittedName>
</protein>
<evidence type="ECO:0000313" key="5">
    <source>
        <dbReference type="Proteomes" id="UP000619479"/>
    </source>
</evidence>
<proteinExistence type="inferred from homology"/>
<dbReference type="Pfam" id="PF00106">
    <property type="entry name" value="adh_short"/>
    <property type="match status" value="1"/>
</dbReference>
<keyword evidence="2" id="KW-0560">Oxidoreductase</keyword>
<dbReference type="PRINTS" id="PR00081">
    <property type="entry name" value="GDHRDH"/>
</dbReference>
<evidence type="ECO:0000313" key="4">
    <source>
        <dbReference type="EMBL" id="GID70765.1"/>
    </source>
</evidence>